<proteinExistence type="predicted"/>
<accession>A0A8X6XKC7</accession>
<dbReference type="InterPro" id="IPR041588">
    <property type="entry name" value="Integrase_H2C2"/>
</dbReference>
<dbReference type="EMBL" id="BMAV01009758">
    <property type="protein sequence ID" value="GFY54190.1"/>
    <property type="molecule type" value="Genomic_DNA"/>
</dbReference>
<protein>
    <submittedName>
        <fullName evidence="2">Integrase catalytic domain-containing protein</fullName>
    </submittedName>
</protein>
<evidence type="ECO:0000313" key="2">
    <source>
        <dbReference type="EMBL" id="GFY54190.1"/>
    </source>
</evidence>
<feature type="domain" description="Integrase zinc-binding" evidence="1">
    <location>
        <begin position="37"/>
        <end position="87"/>
    </location>
</feature>
<comment type="caution">
    <text evidence="2">The sequence shown here is derived from an EMBL/GenBank/DDBJ whole genome shotgun (WGS) entry which is preliminary data.</text>
</comment>
<keyword evidence="3" id="KW-1185">Reference proteome</keyword>
<dbReference type="OrthoDB" id="6510033at2759"/>
<organism evidence="2 3">
    <name type="scientific">Trichonephila inaurata madagascariensis</name>
    <dbReference type="NCBI Taxonomy" id="2747483"/>
    <lineage>
        <taxon>Eukaryota</taxon>
        <taxon>Metazoa</taxon>
        <taxon>Ecdysozoa</taxon>
        <taxon>Arthropoda</taxon>
        <taxon>Chelicerata</taxon>
        <taxon>Arachnida</taxon>
        <taxon>Araneae</taxon>
        <taxon>Araneomorphae</taxon>
        <taxon>Entelegynae</taxon>
        <taxon>Araneoidea</taxon>
        <taxon>Nephilidae</taxon>
        <taxon>Trichonephila</taxon>
        <taxon>Trichonephila inaurata</taxon>
    </lineage>
</organism>
<dbReference type="Pfam" id="PF17921">
    <property type="entry name" value="Integrase_H2C2"/>
    <property type="match status" value="1"/>
</dbReference>
<dbReference type="PANTHER" id="PTHR47331:SF6">
    <property type="entry name" value="DOUBLECORTIN DOMAIN-CONTAINING PROTEIN"/>
    <property type="match status" value="1"/>
</dbReference>
<reference evidence="2" key="1">
    <citation type="submission" date="2020-08" db="EMBL/GenBank/DDBJ databases">
        <title>Multicomponent nature underlies the extraordinary mechanical properties of spider dragline silk.</title>
        <authorList>
            <person name="Kono N."/>
            <person name="Nakamura H."/>
            <person name="Mori M."/>
            <person name="Yoshida Y."/>
            <person name="Ohtoshi R."/>
            <person name="Malay A.D."/>
            <person name="Moran D.A.P."/>
            <person name="Tomita M."/>
            <person name="Numata K."/>
            <person name="Arakawa K."/>
        </authorList>
    </citation>
    <scope>NUCLEOTIDE SEQUENCE</scope>
</reference>
<evidence type="ECO:0000313" key="3">
    <source>
        <dbReference type="Proteomes" id="UP000886998"/>
    </source>
</evidence>
<dbReference type="Proteomes" id="UP000886998">
    <property type="component" value="Unassembled WGS sequence"/>
</dbReference>
<sequence>MPYLDENGLIRLGGRLEFCNLFINEKHPLILPKNSWLITLIVRREHNKVLHGGTTSTLAQVRSNYWIPKGRQLVKKVIRNCFSCRKYLAKPILISSRHHYLVIVSTNHQPFQSVAWISLDLSSSITSESCKNPISFYLFAELPEHFTWNRCLIWLLTRFYLLSEDSSQEEEVVK</sequence>
<gene>
    <name evidence="2" type="primary">AVEN_78504_1</name>
    <name evidence="2" type="ORF">TNIN_98731</name>
</gene>
<dbReference type="PANTHER" id="PTHR47331">
    <property type="entry name" value="PHD-TYPE DOMAIN-CONTAINING PROTEIN"/>
    <property type="match status" value="1"/>
</dbReference>
<dbReference type="AlphaFoldDB" id="A0A8X6XKC7"/>
<evidence type="ECO:0000259" key="1">
    <source>
        <dbReference type="Pfam" id="PF17921"/>
    </source>
</evidence>
<dbReference type="Gene3D" id="1.10.340.70">
    <property type="match status" value="1"/>
</dbReference>
<name>A0A8X6XKC7_9ARAC</name>